<reference evidence="2" key="1">
    <citation type="submission" date="2022-07" db="EMBL/GenBank/DDBJ databases">
        <title>Genome Sequence of Physisporinus lineatus.</title>
        <authorList>
            <person name="Buettner E."/>
        </authorList>
    </citation>
    <scope>NUCLEOTIDE SEQUENCE</scope>
    <source>
        <strain evidence="2">VT162</strain>
    </source>
</reference>
<evidence type="ECO:0000313" key="2">
    <source>
        <dbReference type="EMBL" id="KAJ3474327.1"/>
    </source>
</evidence>
<feature type="region of interest" description="Disordered" evidence="1">
    <location>
        <begin position="1"/>
        <end position="28"/>
    </location>
</feature>
<feature type="region of interest" description="Disordered" evidence="1">
    <location>
        <begin position="377"/>
        <end position="422"/>
    </location>
</feature>
<accession>A0AAD5Y7H8</accession>
<organism evidence="2 3">
    <name type="scientific">Meripilus lineatus</name>
    <dbReference type="NCBI Taxonomy" id="2056292"/>
    <lineage>
        <taxon>Eukaryota</taxon>
        <taxon>Fungi</taxon>
        <taxon>Dikarya</taxon>
        <taxon>Basidiomycota</taxon>
        <taxon>Agaricomycotina</taxon>
        <taxon>Agaricomycetes</taxon>
        <taxon>Polyporales</taxon>
        <taxon>Meripilaceae</taxon>
        <taxon>Meripilus</taxon>
    </lineage>
</organism>
<sequence>MSDNVGGLGDEGEWGVISGQGGGAESPPPCAPLAPWGTRCKNYGSLINRPHSLSPFTCIPGPITFMDGLVGAATPDLRYIITTPNVDFVPTFNQGVVTIQYHHDHRFGLEDPVLHPQIYSAQFPHFPFIRQRPDDPEHRHQLLWTNLEDKDVVNVHGICVSHLAFINSDLRLQMSLFVDDMNRQVGNYLEDSSPGKTRLHFACAAMNAAFARLGYAATLPDLQRQFVSVQRYYLECEAWLAWKAKEQETVLQPIPQSALQYIGAYTTQPAIAQLLMEARVPVWLFRRNEEIHSEVVIHEIVEPKPPVHIDTTRPHQPLWKGYPGRESLAATCLGGYTYFNVERVPFTRELIPRSEAHPPLSSEAPGAARVPDYAAAPFPIQSTPSSPGPRKRSLPGTSQSSKSKAKAPKLEDNHRIDPTDPSMPLPIDAWADALLNTEASREVEQHLQWGYFVPNPALLANCKQPRRREAYFLGWLRFRLAMYYVHSSDMGTDVRTIQAQGWRDALSGAIALTEGLSDNNRTRARHVAIRDIFHKVFGASNIRDTRDLPCQFFKEIYRSLDGIPLGVQQEILWELFEMGFFFELQALDRVVLAGNLEGQDAIFAEAAEQTRHELISRVFKHQAATIRVRGNPNYEELAGLGAAEISHRASSLEALRQVFLRWPGVLVYLKKSPSLTYIDINDHDLRMAEQSMATFYVQTFLDFAGRPPLVPHVCPRS</sequence>
<dbReference type="AlphaFoldDB" id="A0AAD5Y7H8"/>
<gene>
    <name evidence="2" type="ORF">NLI96_g12519</name>
</gene>
<comment type="caution">
    <text evidence="2">The sequence shown here is derived from an EMBL/GenBank/DDBJ whole genome shotgun (WGS) entry which is preliminary data.</text>
</comment>
<protein>
    <submittedName>
        <fullName evidence="2">Uncharacterized protein</fullName>
    </submittedName>
</protein>
<feature type="compositionally biased region" description="Basic and acidic residues" evidence="1">
    <location>
        <begin position="408"/>
        <end position="418"/>
    </location>
</feature>
<evidence type="ECO:0000313" key="3">
    <source>
        <dbReference type="Proteomes" id="UP001212997"/>
    </source>
</evidence>
<name>A0AAD5Y7H8_9APHY</name>
<dbReference type="EMBL" id="JANAWD010001090">
    <property type="protein sequence ID" value="KAJ3474327.1"/>
    <property type="molecule type" value="Genomic_DNA"/>
</dbReference>
<proteinExistence type="predicted"/>
<keyword evidence="3" id="KW-1185">Reference proteome</keyword>
<evidence type="ECO:0000256" key="1">
    <source>
        <dbReference type="SAM" id="MobiDB-lite"/>
    </source>
</evidence>
<dbReference type="Proteomes" id="UP001212997">
    <property type="component" value="Unassembled WGS sequence"/>
</dbReference>